<dbReference type="FunFam" id="3.80.10.10:FF:000230">
    <property type="entry name" value="Leucine-rich repeat-containing protein 57"/>
    <property type="match status" value="1"/>
</dbReference>
<accession>A0AAW2I0D1</accession>
<dbReference type="PROSITE" id="PS51450">
    <property type="entry name" value="LRR"/>
    <property type="match status" value="1"/>
</dbReference>
<proteinExistence type="predicted"/>
<dbReference type="PANTHER" id="PTHR48051">
    <property type="match status" value="1"/>
</dbReference>
<dbReference type="PANTHER" id="PTHR48051:SF1">
    <property type="entry name" value="RAS SUPPRESSOR PROTEIN 1"/>
    <property type="match status" value="1"/>
</dbReference>
<gene>
    <name evidence="3" type="ORF">PYX00_003329</name>
</gene>
<dbReference type="Pfam" id="PF13855">
    <property type="entry name" value="LRR_8"/>
    <property type="match status" value="1"/>
</dbReference>
<dbReference type="SUPFAM" id="SSF52058">
    <property type="entry name" value="L domain-like"/>
    <property type="match status" value="1"/>
</dbReference>
<evidence type="ECO:0008006" key="4">
    <source>
        <dbReference type="Google" id="ProtNLM"/>
    </source>
</evidence>
<dbReference type="InterPro" id="IPR001611">
    <property type="entry name" value="Leu-rich_rpt"/>
</dbReference>
<dbReference type="SMART" id="SM00369">
    <property type="entry name" value="LRR_TYP"/>
    <property type="match status" value="6"/>
</dbReference>
<keyword evidence="1" id="KW-0433">Leucine-rich repeat</keyword>
<comment type="caution">
    <text evidence="3">The sequence shown here is derived from an EMBL/GenBank/DDBJ whole genome shotgun (WGS) entry which is preliminary data.</text>
</comment>
<dbReference type="InterPro" id="IPR003591">
    <property type="entry name" value="Leu-rich_rpt_typical-subtyp"/>
</dbReference>
<dbReference type="AlphaFoldDB" id="A0AAW2I0D1"/>
<name>A0AAW2I0D1_9NEOP</name>
<organism evidence="3">
    <name type="scientific">Menopon gallinae</name>
    <name type="common">poultry shaft louse</name>
    <dbReference type="NCBI Taxonomy" id="328185"/>
    <lineage>
        <taxon>Eukaryota</taxon>
        <taxon>Metazoa</taxon>
        <taxon>Ecdysozoa</taxon>
        <taxon>Arthropoda</taxon>
        <taxon>Hexapoda</taxon>
        <taxon>Insecta</taxon>
        <taxon>Pterygota</taxon>
        <taxon>Neoptera</taxon>
        <taxon>Paraneoptera</taxon>
        <taxon>Psocodea</taxon>
        <taxon>Troctomorpha</taxon>
        <taxon>Phthiraptera</taxon>
        <taxon>Amblycera</taxon>
        <taxon>Menoponidae</taxon>
        <taxon>Menopon</taxon>
    </lineage>
</organism>
<reference evidence="3" key="1">
    <citation type="journal article" date="2024" name="Gigascience">
        <title>Chromosome-level genome of the poultry shaft louse Menopon gallinae provides insight into the host-switching and adaptive evolution of parasitic lice.</title>
        <authorList>
            <person name="Xu Y."/>
            <person name="Ma L."/>
            <person name="Liu S."/>
            <person name="Liang Y."/>
            <person name="Liu Q."/>
            <person name="He Z."/>
            <person name="Tian L."/>
            <person name="Duan Y."/>
            <person name="Cai W."/>
            <person name="Li H."/>
            <person name="Song F."/>
        </authorList>
    </citation>
    <scope>NUCLEOTIDE SEQUENCE</scope>
    <source>
        <strain evidence="3">Cailab_2023a</strain>
    </source>
</reference>
<protein>
    <recommendedName>
        <fullName evidence="4">Leucine-rich repeat-containing protein 57</fullName>
    </recommendedName>
</protein>
<dbReference type="InterPro" id="IPR032675">
    <property type="entry name" value="LRR_dom_sf"/>
</dbReference>
<dbReference type="GO" id="GO:0005737">
    <property type="term" value="C:cytoplasm"/>
    <property type="evidence" value="ECO:0007669"/>
    <property type="project" value="TreeGrafter"/>
</dbReference>
<evidence type="ECO:0000313" key="3">
    <source>
        <dbReference type="EMBL" id="KAL0275499.1"/>
    </source>
</evidence>
<dbReference type="EMBL" id="JARGDH010000002">
    <property type="protein sequence ID" value="KAL0275499.1"/>
    <property type="molecule type" value="Genomic_DNA"/>
</dbReference>
<keyword evidence="2" id="KW-0677">Repeat</keyword>
<evidence type="ECO:0000256" key="2">
    <source>
        <dbReference type="ARBA" id="ARBA00022737"/>
    </source>
</evidence>
<evidence type="ECO:0000256" key="1">
    <source>
        <dbReference type="ARBA" id="ARBA00022614"/>
    </source>
</evidence>
<dbReference type="Pfam" id="PF00560">
    <property type="entry name" value="LRR_1"/>
    <property type="match status" value="1"/>
</dbReference>
<dbReference type="InterPro" id="IPR050216">
    <property type="entry name" value="LRR_domain-containing"/>
</dbReference>
<sequence length="238" mass="26981">MGNSAIKQHYDTAHKTGVFKLSQQKLTEFPVRLFELKSVLRTLDLSENKIILIPPDIGLFENLKHLKLNKNRISALPENICKLKKLESLSVCDNELKGIPNSFSQLAHLKQVHLSGNNLSEFPIAFRGLKMLDLLDLSRNKITCVPDEVIQIHAVEIILNQNQISSLSEQIAGCPRLKTLRLEENCLQLSAIPPKVLKDSNISILTLDGNLFEMKNLAQIDGYDDYMERYTAVKKKMF</sequence>
<dbReference type="Gene3D" id="3.80.10.10">
    <property type="entry name" value="Ribonuclease Inhibitor"/>
    <property type="match status" value="2"/>
</dbReference>